<proteinExistence type="predicted"/>
<name>A0A0D9ZP32_9ORYZ</name>
<dbReference type="Gene3D" id="3.40.50.150">
    <property type="entry name" value="Vaccinia Virus protein VP39"/>
    <property type="match status" value="1"/>
</dbReference>
<evidence type="ECO:0000256" key="2">
    <source>
        <dbReference type="ARBA" id="ARBA00022842"/>
    </source>
</evidence>
<dbReference type="Gene3D" id="1.10.1200.270">
    <property type="entry name" value="Methyltransferase, alpha-helical capping domain"/>
    <property type="match status" value="1"/>
</dbReference>
<evidence type="ECO:0000313" key="5">
    <source>
        <dbReference type="Proteomes" id="UP000026961"/>
    </source>
</evidence>
<dbReference type="InterPro" id="IPR042086">
    <property type="entry name" value="MeTrfase_capping"/>
</dbReference>
<reference evidence="4" key="2">
    <citation type="submission" date="2018-05" db="EMBL/GenBank/DDBJ databases">
        <title>OgluRS3 (Oryza glumaepatula Reference Sequence Version 3).</title>
        <authorList>
            <person name="Zhang J."/>
            <person name="Kudrna D."/>
            <person name="Lee S."/>
            <person name="Talag J."/>
            <person name="Welchert J."/>
            <person name="Wing R.A."/>
        </authorList>
    </citation>
    <scope>NUCLEOTIDE SEQUENCE [LARGE SCALE GENOMIC DNA]</scope>
</reference>
<dbReference type="Pfam" id="PF03492">
    <property type="entry name" value="Methyltransf_7"/>
    <property type="match status" value="1"/>
</dbReference>
<feature type="region of interest" description="Disordered" evidence="3">
    <location>
        <begin position="1"/>
        <end position="26"/>
    </location>
</feature>
<dbReference type="InterPro" id="IPR029063">
    <property type="entry name" value="SAM-dependent_MTases_sf"/>
</dbReference>
<dbReference type="InterPro" id="IPR005299">
    <property type="entry name" value="MeTrfase_7"/>
</dbReference>
<dbReference type="Proteomes" id="UP000026961">
    <property type="component" value="Chromosome 4"/>
</dbReference>
<evidence type="ECO:0000256" key="1">
    <source>
        <dbReference type="ARBA" id="ARBA00022723"/>
    </source>
</evidence>
<dbReference type="AlphaFoldDB" id="A0A0D9ZP32"/>
<dbReference type="GO" id="GO:0046872">
    <property type="term" value="F:metal ion binding"/>
    <property type="evidence" value="ECO:0007669"/>
    <property type="project" value="UniProtKB-KW"/>
</dbReference>
<dbReference type="STRING" id="40148.A0A0D9ZP32"/>
<protein>
    <submittedName>
        <fullName evidence="4">Uncharacterized protein</fullName>
    </submittedName>
</protein>
<dbReference type="Gramene" id="OGLUM04G21320.1">
    <property type="protein sequence ID" value="OGLUM04G21320.1"/>
    <property type="gene ID" value="OGLUM04G21320"/>
</dbReference>
<evidence type="ECO:0000256" key="3">
    <source>
        <dbReference type="SAM" id="MobiDB-lite"/>
    </source>
</evidence>
<organism evidence="4">
    <name type="scientific">Oryza glumipatula</name>
    <dbReference type="NCBI Taxonomy" id="40148"/>
    <lineage>
        <taxon>Eukaryota</taxon>
        <taxon>Viridiplantae</taxon>
        <taxon>Streptophyta</taxon>
        <taxon>Embryophyta</taxon>
        <taxon>Tracheophyta</taxon>
        <taxon>Spermatophyta</taxon>
        <taxon>Magnoliopsida</taxon>
        <taxon>Liliopsida</taxon>
        <taxon>Poales</taxon>
        <taxon>Poaceae</taxon>
        <taxon>BOP clade</taxon>
        <taxon>Oryzoideae</taxon>
        <taxon>Oryzeae</taxon>
        <taxon>Oryzinae</taxon>
        <taxon>Oryza</taxon>
    </lineage>
</organism>
<sequence length="166" mass="18039">MAPLLPHCHGRRSSPPPLPYPTTPPSGIAVDPHSGAAFLTVGTRIYKVFVHPAKKATTAMYKRQFQDDLARFLQSRAREMKRSGTMFLACLCWSSTDVPASDGAFVDDRLELVRRGSPLVLNWTDDATEVGSVMANSCKAWLCLGTGARAVRPPEAVPAMAAWKKG</sequence>
<keyword evidence="2" id="KW-0460">Magnesium</keyword>
<dbReference type="HOGENOM" id="CLU_1605263_0_0_1"/>
<feature type="compositionally biased region" description="Pro residues" evidence="3">
    <location>
        <begin position="14"/>
        <end position="24"/>
    </location>
</feature>
<reference evidence="4" key="1">
    <citation type="submission" date="2015-04" db="UniProtKB">
        <authorList>
            <consortium name="EnsemblPlants"/>
        </authorList>
    </citation>
    <scope>IDENTIFICATION</scope>
</reference>
<keyword evidence="5" id="KW-1185">Reference proteome</keyword>
<dbReference type="GO" id="GO:0008168">
    <property type="term" value="F:methyltransferase activity"/>
    <property type="evidence" value="ECO:0007669"/>
    <property type="project" value="InterPro"/>
</dbReference>
<accession>A0A0D9ZP32</accession>
<dbReference type="SUPFAM" id="SSF53335">
    <property type="entry name" value="S-adenosyl-L-methionine-dependent methyltransferases"/>
    <property type="match status" value="1"/>
</dbReference>
<dbReference type="EnsemblPlants" id="OGLUM04G21320.1">
    <property type="protein sequence ID" value="OGLUM04G21320.1"/>
    <property type="gene ID" value="OGLUM04G21320"/>
</dbReference>
<evidence type="ECO:0000313" key="4">
    <source>
        <dbReference type="EnsemblPlants" id="OGLUM04G21320.1"/>
    </source>
</evidence>
<keyword evidence="1" id="KW-0479">Metal-binding</keyword>